<dbReference type="Pfam" id="PF01041">
    <property type="entry name" value="DegT_DnrJ_EryC1"/>
    <property type="match status" value="1"/>
</dbReference>
<dbReference type="Gene3D" id="3.90.1150.10">
    <property type="entry name" value="Aspartate Aminotransferase, domain 1"/>
    <property type="match status" value="1"/>
</dbReference>
<dbReference type="STRING" id="36844.SAMN04488501_10944"/>
<comment type="caution">
    <text evidence="4">The sequence shown here is derived from an EMBL/GenBank/DDBJ whole genome shotgun (WGS) entry which is preliminary data.</text>
</comment>
<dbReference type="PANTHER" id="PTHR30244:SF34">
    <property type="entry name" value="DTDP-4-AMINO-4,6-DIDEOXYGALACTOSE TRANSAMINASE"/>
    <property type="match status" value="1"/>
</dbReference>
<proteinExistence type="inferred from homology"/>
<dbReference type="InterPro" id="IPR015421">
    <property type="entry name" value="PyrdxlP-dep_Trfase_major"/>
</dbReference>
<dbReference type="CDD" id="cd00616">
    <property type="entry name" value="AHBA_syn"/>
    <property type="match status" value="1"/>
</dbReference>
<evidence type="ECO:0000256" key="2">
    <source>
        <dbReference type="PIRSR" id="PIRSR000390-2"/>
    </source>
</evidence>
<dbReference type="InterPro" id="IPR000653">
    <property type="entry name" value="DegT/StrS_aminotransferase"/>
</dbReference>
<dbReference type="EMBL" id="LHUR01000031">
    <property type="protein sequence ID" value="KOA18969.1"/>
    <property type="molecule type" value="Genomic_DNA"/>
</dbReference>
<dbReference type="NCBIfam" id="NF008687">
    <property type="entry name" value="PRK11706.1"/>
    <property type="match status" value="1"/>
</dbReference>
<keyword evidence="5" id="KW-1185">Reference proteome</keyword>
<feature type="active site" description="Proton acceptor" evidence="1">
    <location>
        <position position="182"/>
    </location>
</feature>
<dbReference type="RefSeq" id="WP_052222192.1">
    <property type="nucleotide sequence ID" value="NZ_LHUR01000031.1"/>
</dbReference>
<evidence type="ECO:0000256" key="3">
    <source>
        <dbReference type="RuleBase" id="RU004508"/>
    </source>
</evidence>
<dbReference type="InterPro" id="IPR015422">
    <property type="entry name" value="PyrdxlP-dep_Trfase_small"/>
</dbReference>
<dbReference type="Gene3D" id="3.40.640.10">
    <property type="entry name" value="Type I PLP-dependent aspartate aminotransferase-like (Major domain)"/>
    <property type="match status" value="1"/>
</dbReference>
<comment type="similarity">
    <text evidence="3">Belongs to the DegT/DnrJ/EryC1 family.</text>
</comment>
<dbReference type="NCBIfam" id="TIGR02379">
    <property type="entry name" value="ECA_wecE"/>
    <property type="match status" value="1"/>
</dbReference>
<dbReference type="Proteomes" id="UP000037043">
    <property type="component" value="Unassembled WGS sequence"/>
</dbReference>
<protein>
    <submittedName>
        <fullName evidence="4">dTDP-4-amino-4,6-dideoxygalactose transaminase</fullName>
        <ecNumber evidence="4">2.6.1.59</ecNumber>
    </submittedName>
</protein>
<reference evidence="5" key="1">
    <citation type="submission" date="2015-08" db="EMBL/GenBank/DDBJ databases">
        <title>Genome sequence of the strict anaerobe Clostridium homopropionicum LuHBu1 (DSM 5847T).</title>
        <authorList>
            <person name="Poehlein A."/>
            <person name="Beck M."/>
            <person name="Schiel-Bengelsdorf B."/>
            <person name="Bengelsdorf F.R."/>
            <person name="Daniel R."/>
            <person name="Duerre P."/>
        </authorList>
    </citation>
    <scope>NUCLEOTIDE SEQUENCE [LARGE SCALE GENOMIC DNA]</scope>
    <source>
        <strain evidence="5">DSM 5847</strain>
    </source>
</reference>
<evidence type="ECO:0000256" key="1">
    <source>
        <dbReference type="PIRSR" id="PIRSR000390-1"/>
    </source>
</evidence>
<dbReference type="PIRSF" id="PIRSF000390">
    <property type="entry name" value="PLP_StrS"/>
    <property type="match status" value="1"/>
</dbReference>
<dbReference type="GO" id="GO:0030170">
    <property type="term" value="F:pyridoxal phosphate binding"/>
    <property type="evidence" value="ECO:0007669"/>
    <property type="project" value="TreeGrafter"/>
</dbReference>
<evidence type="ECO:0000313" key="5">
    <source>
        <dbReference type="Proteomes" id="UP000037043"/>
    </source>
</evidence>
<dbReference type="AlphaFoldDB" id="A0A0L6Z7M8"/>
<dbReference type="EC" id="2.6.1.59" evidence="4"/>
<dbReference type="PATRIC" id="fig|1121318.3.peg.2722"/>
<keyword evidence="4" id="KW-0032">Aminotransferase</keyword>
<name>A0A0L6Z7M8_9CLOT</name>
<dbReference type="InterPro" id="IPR015424">
    <property type="entry name" value="PyrdxlP-dep_Trfase"/>
</dbReference>
<keyword evidence="4" id="KW-0808">Transferase</keyword>
<dbReference type="PANTHER" id="PTHR30244">
    <property type="entry name" value="TRANSAMINASE"/>
    <property type="match status" value="1"/>
</dbReference>
<evidence type="ECO:0000313" key="4">
    <source>
        <dbReference type="EMBL" id="KOA18969.1"/>
    </source>
</evidence>
<organism evidence="4 5">
    <name type="scientific">Clostridium homopropionicum DSM 5847</name>
    <dbReference type="NCBI Taxonomy" id="1121318"/>
    <lineage>
        <taxon>Bacteria</taxon>
        <taxon>Bacillati</taxon>
        <taxon>Bacillota</taxon>
        <taxon>Clostridia</taxon>
        <taxon>Eubacteriales</taxon>
        <taxon>Clostridiaceae</taxon>
        <taxon>Clostridium</taxon>
    </lineage>
</organism>
<accession>A0A0L6Z7M8</accession>
<dbReference type="SUPFAM" id="SSF53383">
    <property type="entry name" value="PLP-dependent transferases"/>
    <property type="match status" value="1"/>
</dbReference>
<sequence>MKIPYNRLYFSGNEIQYISDAIEKESLCGDGYYTKIVTNFLEKSFSINKVLMTTSATHALEMASMLIGLKSGDEVLMPSFTFPSTANSVMLQGAKPVFCEINKATFNIDVNDIQAKITPRTKAILPVHYGGISCEMDEILEIAKLYHLYVIEDAAQGVNSKYKNKYLGSLGHIGCYSFHSTKNYICGEGGALTINTNNKDILERAETLRQKGTDRHKFIKGDVDKYSWVDLGSSYVPSDILMAILYSQLENLNLIKEKRKIIHEFYIDKLQRHVNRGFIQGLTYVPEYSSPNYHLFYIVFSTKEIRDSALKGLKKYNINALTHFVPLHSSPMGIKLGYTPNSLPLTENLANCLLRLPIYTSMTLEEATFVVESLNKVIKEL</sequence>
<keyword evidence="2 3" id="KW-0663">Pyridoxal phosphate</keyword>
<dbReference type="GO" id="GO:0000271">
    <property type="term" value="P:polysaccharide biosynthetic process"/>
    <property type="evidence" value="ECO:0007669"/>
    <property type="project" value="TreeGrafter"/>
</dbReference>
<feature type="modified residue" description="N6-(pyridoxal phosphate)lysine" evidence="2">
    <location>
        <position position="182"/>
    </location>
</feature>
<gene>
    <name evidence="4" type="primary">rffA</name>
    <name evidence="4" type="ORF">CLHOM_27090</name>
</gene>
<dbReference type="InterPro" id="IPR012749">
    <property type="entry name" value="WecE-like"/>
</dbReference>
<dbReference type="GO" id="GO:0019180">
    <property type="term" value="F:dTDP-4-amino-4,6-dideoxygalactose transaminase activity"/>
    <property type="evidence" value="ECO:0007669"/>
    <property type="project" value="UniProtKB-EC"/>
</dbReference>